<name>A0A2N5SMZ3_9BASI</name>
<evidence type="ECO:0000313" key="4">
    <source>
        <dbReference type="Proteomes" id="UP000235392"/>
    </source>
</evidence>
<evidence type="ECO:0000313" key="3">
    <source>
        <dbReference type="EMBL" id="PLW14591.1"/>
    </source>
</evidence>
<feature type="compositionally biased region" description="Basic and acidic residues" evidence="1">
    <location>
        <begin position="115"/>
        <end position="127"/>
    </location>
</feature>
<accession>A0A2N5SMZ3</accession>
<protein>
    <recommendedName>
        <fullName evidence="2">No apical meristem-associated C-terminal domain-containing protein</fullName>
    </recommendedName>
</protein>
<feature type="region of interest" description="Disordered" evidence="1">
    <location>
        <begin position="35"/>
        <end position="136"/>
    </location>
</feature>
<evidence type="ECO:0000259" key="2">
    <source>
        <dbReference type="Pfam" id="PF14303"/>
    </source>
</evidence>
<organism evidence="3 4">
    <name type="scientific">Puccinia coronata f. sp. avenae</name>
    <dbReference type="NCBI Taxonomy" id="200324"/>
    <lineage>
        <taxon>Eukaryota</taxon>
        <taxon>Fungi</taxon>
        <taxon>Dikarya</taxon>
        <taxon>Basidiomycota</taxon>
        <taxon>Pucciniomycotina</taxon>
        <taxon>Pucciniomycetes</taxon>
        <taxon>Pucciniales</taxon>
        <taxon>Pucciniaceae</taxon>
        <taxon>Puccinia</taxon>
    </lineage>
</organism>
<feature type="compositionally biased region" description="Acidic residues" evidence="1">
    <location>
        <begin position="92"/>
        <end position="114"/>
    </location>
</feature>
<dbReference type="InterPro" id="IPR029466">
    <property type="entry name" value="NAM-associated_C"/>
</dbReference>
<dbReference type="Proteomes" id="UP000235392">
    <property type="component" value="Unassembled WGS sequence"/>
</dbReference>
<reference evidence="3 4" key="1">
    <citation type="submission" date="2017-11" db="EMBL/GenBank/DDBJ databases">
        <title>De novo assembly and phasing of dikaryotic genomes from two isolates of Puccinia coronata f. sp. avenae, the causal agent of oat crown rust.</title>
        <authorList>
            <person name="Miller M.E."/>
            <person name="Zhang Y."/>
            <person name="Omidvar V."/>
            <person name="Sperschneider J."/>
            <person name="Schwessinger B."/>
            <person name="Raley C."/>
            <person name="Palmer J.M."/>
            <person name="Garnica D."/>
            <person name="Upadhyaya N."/>
            <person name="Rathjen J."/>
            <person name="Taylor J.M."/>
            <person name="Park R.F."/>
            <person name="Dodds P.N."/>
            <person name="Hirsch C.D."/>
            <person name="Kianian S.F."/>
            <person name="Figueroa M."/>
        </authorList>
    </citation>
    <scope>NUCLEOTIDE SEQUENCE [LARGE SCALE GENOMIC DNA]</scope>
    <source>
        <strain evidence="3">12SD80</strain>
    </source>
</reference>
<feature type="domain" description="No apical meristem-associated C-terminal" evidence="2">
    <location>
        <begin position="9"/>
        <end position="132"/>
    </location>
</feature>
<dbReference type="AlphaFoldDB" id="A0A2N5SMZ3"/>
<comment type="caution">
    <text evidence="3">The sequence shown here is derived from an EMBL/GenBank/DDBJ whole genome shotgun (WGS) entry which is preliminary data.</text>
</comment>
<evidence type="ECO:0000256" key="1">
    <source>
        <dbReference type="SAM" id="MobiDB-lite"/>
    </source>
</evidence>
<dbReference type="Pfam" id="PF14303">
    <property type="entry name" value="NAM-associated"/>
    <property type="match status" value="1"/>
</dbReference>
<gene>
    <name evidence="3" type="ORF">PCASD_20192</name>
</gene>
<dbReference type="EMBL" id="PGCI01000819">
    <property type="protein sequence ID" value="PLW14591.1"/>
    <property type="molecule type" value="Genomic_DNA"/>
</dbReference>
<feature type="compositionally biased region" description="Basic and acidic residues" evidence="1">
    <location>
        <begin position="35"/>
        <end position="50"/>
    </location>
</feature>
<sequence length="136" mass="15637">MYAASEGQAFAHLRCYHVLSPLPKWANYCDNLEARKADNTPKTIKADRSNIHSTPTPFDISLEIGPLDNPASQADAKRKAQSRGSYRAKEEVDVEMDDKEEDKEEEDEEEDSEEDKDKENEEDKENKEDEEEEEDL</sequence>
<proteinExistence type="predicted"/>